<gene>
    <name evidence="1" type="ORF">FOPG_19633</name>
</gene>
<dbReference type="Proteomes" id="UP000030676">
    <property type="component" value="Unassembled WGS sequence"/>
</dbReference>
<protein>
    <submittedName>
        <fullName evidence="1">Uncharacterized protein</fullName>
    </submittedName>
</protein>
<accession>X0GW88</accession>
<proteinExistence type="predicted"/>
<dbReference type="EMBL" id="KK034367">
    <property type="protein sequence ID" value="EXL64096.1"/>
    <property type="molecule type" value="Genomic_DNA"/>
</dbReference>
<reference evidence="1" key="1">
    <citation type="submission" date="2011-11" db="EMBL/GenBank/DDBJ databases">
        <title>The Genome Sequence of Fusarium oxysporum PHW808.</title>
        <authorList>
            <consortium name="The Broad Institute Genome Sequencing Platform"/>
            <person name="Ma L.-J."/>
            <person name="Gale L.R."/>
            <person name="Schwartz D.C."/>
            <person name="Zhou S."/>
            <person name="Corby-Kistler H."/>
            <person name="Young S.K."/>
            <person name="Zeng Q."/>
            <person name="Gargeya S."/>
            <person name="Fitzgerald M."/>
            <person name="Haas B."/>
            <person name="Abouelleil A."/>
            <person name="Alvarado L."/>
            <person name="Arachchi H.M."/>
            <person name="Berlin A."/>
            <person name="Brown A."/>
            <person name="Chapman S.B."/>
            <person name="Chen Z."/>
            <person name="Dunbar C."/>
            <person name="Freedman E."/>
            <person name="Gearin G."/>
            <person name="Goldberg J."/>
            <person name="Griggs A."/>
            <person name="Gujja S."/>
            <person name="Heiman D."/>
            <person name="Howarth C."/>
            <person name="Larson L."/>
            <person name="Lui A."/>
            <person name="MacDonald P.J.P."/>
            <person name="Montmayeur A."/>
            <person name="Murphy C."/>
            <person name="Neiman D."/>
            <person name="Pearson M."/>
            <person name="Priest M."/>
            <person name="Roberts A."/>
            <person name="Saif S."/>
            <person name="Shea T."/>
            <person name="Shenoy N."/>
            <person name="Sisk P."/>
            <person name="Stolte C."/>
            <person name="Sykes S."/>
            <person name="Wortman J."/>
            <person name="Nusbaum C."/>
            <person name="Birren B."/>
        </authorList>
    </citation>
    <scope>NUCLEOTIDE SEQUENCE [LARGE SCALE GENOMIC DNA]</scope>
    <source>
        <strain evidence="1">54008</strain>
    </source>
</reference>
<reference evidence="1" key="2">
    <citation type="submission" date="2014-03" db="EMBL/GenBank/DDBJ databases">
        <title>The Genome Annotation of Fusarium oxysporum PHW808.</title>
        <authorList>
            <consortium name="The Broad Institute Genomics Platform"/>
            <person name="Ma L.-J."/>
            <person name="Corby-Kistler H."/>
            <person name="Broz K."/>
            <person name="Gale L.R."/>
            <person name="Jonkers W."/>
            <person name="O'Donnell K."/>
            <person name="Ploetz R."/>
            <person name="Steinberg C."/>
            <person name="Schwartz D.C."/>
            <person name="VanEtten H."/>
            <person name="Zhou S."/>
            <person name="Young S.K."/>
            <person name="Zeng Q."/>
            <person name="Gargeya S."/>
            <person name="Fitzgerald M."/>
            <person name="Abouelleil A."/>
            <person name="Alvarado L."/>
            <person name="Chapman S.B."/>
            <person name="Gainer-Dewar J."/>
            <person name="Goldberg J."/>
            <person name="Griggs A."/>
            <person name="Gujja S."/>
            <person name="Hansen M."/>
            <person name="Howarth C."/>
            <person name="Imamovic A."/>
            <person name="Ireland A."/>
            <person name="Larimer J."/>
            <person name="McCowan C."/>
            <person name="Murphy C."/>
            <person name="Pearson M."/>
            <person name="Poon T.W."/>
            <person name="Priest M."/>
            <person name="Roberts A."/>
            <person name="Saif S."/>
            <person name="Shea T."/>
            <person name="Sykes S."/>
            <person name="Wortman J."/>
            <person name="Nusbaum C."/>
            <person name="Birren B."/>
        </authorList>
    </citation>
    <scope>NUCLEOTIDE SEQUENCE</scope>
    <source>
        <strain evidence="1">54008</strain>
    </source>
</reference>
<organism evidence="1">
    <name type="scientific">Fusarium oxysporum f. sp. conglutinans race 2 54008</name>
    <dbReference type="NCBI Taxonomy" id="1089457"/>
    <lineage>
        <taxon>Eukaryota</taxon>
        <taxon>Fungi</taxon>
        <taxon>Dikarya</taxon>
        <taxon>Ascomycota</taxon>
        <taxon>Pezizomycotina</taxon>
        <taxon>Sordariomycetes</taxon>
        <taxon>Hypocreomycetidae</taxon>
        <taxon>Hypocreales</taxon>
        <taxon>Nectriaceae</taxon>
        <taxon>Fusarium</taxon>
        <taxon>Fusarium oxysporum species complex</taxon>
    </lineage>
</organism>
<name>X0GW88_FUSOX</name>
<sequence>MLGRENDTEVAKIAWLSKRDIPKLYGSMVVYLKKRREPRRFINEGFFRAGGESGTTEVFERRDRPKQYYNFVEGALKKPITTVNTQERFRNVTYAAASMSHTAETVESSVHHNMNNIFYLNVRKQGPVHDSSMKDKDIQDATILAQAQRI</sequence>
<evidence type="ECO:0000313" key="1">
    <source>
        <dbReference type="EMBL" id="EXL64096.1"/>
    </source>
</evidence>
<dbReference type="AlphaFoldDB" id="X0GW88"/>
<dbReference type="HOGENOM" id="CLU_1740593_0_0_1"/>